<organism evidence="2 3">
    <name type="scientific">Lapidilactobacillus achengensis</name>
    <dbReference type="NCBI Taxonomy" id="2486000"/>
    <lineage>
        <taxon>Bacteria</taxon>
        <taxon>Bacillati</taxon>
        <taxon>Bacillota</taxon>
        <taxon>Bacilli</taxon>
        <taxon>Lactobacillales</taxon>
        <taxon>Lactobacillaceae</taxon>
        <taxon>Lapidilactobacillus</taxon>
    </lineage>
</organism>
<dbReference type="InterPro" id="IPR052942">
    <property type="entry name" value="LPS_cholinephosphotransferase"/>
</dbReference>
<dbReference type="PANTHER" id="PTHR43404">
    <property type="entry name" value="LIPOPOLYSACCHARIDE CHOLINEPHOSPHOTRANSFERASE LICD"/>
    <property type="match status" value="1"/>
</dbReference>
<gene>
    <name evidence="2" type="ORF">ACFQHW_01985</name>
</gene>
<dbReference type="Pfam" id="PF04991">
    <property type="entry name" value="LicD"/>
    <property type="match status" value="1"/>
</dbReference>
<dbReference type="EMBL" id="JBHSSM010000005">
    <property type="protein sequence ID" value="MFC6314341.1"/>
    <property type="molecule type" value="Genomic_DNA"/>
</dbReference>
<dbReference type="RefSeq" id="WP_125596914.1">
    <property type="nucleotide sequence ID" value="NZ_JBHSSM010000005.1"/>
</dbReference>
<accession>A0ABW1UMT5</accession>
<keyword evidence="2" id="KW-0808">Transferase</keyword>
<reference evidence="3" key="1">
    <citation type="journal article" date="2019" name="Int. J. Syst. Evol. Microbiol.">
        <title>The Global Catalogue of Microorganisms (GCM) 10K type strain sequencing project: providing services to taxonomists for standard genome sequencing and annotation.</title>
        <authorList>
            <consortium name="The Broad Institute Genomics Platform"/>
            <consortium name="The Broad Institute Genome Sequencing Center for Infectious Disease"/>
            <person name="Wu L."/>
            <person name="Ma J."/>
        </authorList>
    </citation>
    <scope>NUCLEOTIDE SEQUENCE [LARGE SCALE GENOMIC DNA]</scope>
    <source>
        <strain evidence="3">CCM 8897</strain>
    </source>
</reference>
<dbReference type="PANTHER" id="PTHR43404:SF2">
    <property type="entry name" value="LIPOPOLYSACCHARIDE CHOLINEPHOSPHOTRANSFERASE LICD"/>
    <property type="match status" value="1"/>
</dbReference>
<name>A0ABW1UMT5_9LACO</name>
<dbReference type="InterPro" id="IPR007074">
    <property type="entry name" value="LicD/FKTN/FKRP_NTP_transf"/>
</dbReference>
<protein>
    <submittedName>
        <fullName evidence="2">Phosphorylcholine transferase LicD</fullName>
    </submittedName>
</protein>
<proteinExistence type="predicted"/>
<evidence type="ECO:0000313" key="3">
    <source>
        <dbReference type="Proteomes" id="UP001596310"/>
    </source>
</evidence>
<dbReference type="GO" id="GO:0016740">
    <property type="term" value="F:transferase activity"/>
    <property type="evidence" value="ECO:0007669"/>
    <property type="project" value="UniProtKB-KW"/>
</dbReference>
<evidence type="ECO:0000313" key="2">
    <source>
        <dbReference type="EMBL" id="MFC6314341.1"/>
    </source>
</evidence>
<feature type="domain" description="LicD/FKTN/FKRP nucleotidyltransferase" evidence="1">
    <location>
        <begin position="22"/>
        <end position="243"/>
    </location>
</feature>
<dbReference type="Proteomes" id="UP001596310">
    <property type="component" value="Unassembled WGS sequence"/>
</dbReference>
<evidence type="ECO:0000259" key="1">
    <source>
        <dbReference type="Pfam" id="PF04991"/>
    </source>
</evidence>
<comment type="caution">
    <text evidence="2">The sequence shown here is derived from an EMBL/GenBank/DDBJ whole genome shotgun (WGS) entry which is preliminary data.</text>
</comment>
<keyword evidence="3" id="KW-1185">Reference proteome</keyword>
<sequence>MEPDNHQALIAMCHDLKEILEAAKIPFFLIGGSAIGAVRHQGMIPWDDDIDVGIKREQIPAFVAAFAASPLAQPYHLVIPGQEPNYYFPTYKMLDQRGPLADLVDAGTGLRGAFIDIFPLDKTFAWKPLRRVHQLQVRLDQVALDIARGDSATGNHLGPFRRWSVRQAARHTPTQLAARYCHDIAKFAGLRHGYLFYNFGSPYAWDREMYRRDEVAAAVPAVFEQEDFPIAQGYDAILTRMYGDYMTPPPASARQPKHIQS</sequence>